<dbReference type="EnsemblPlants" id="TraesCS7A02G330600.1">
    <property type="protein sequence ID" value="TraesCS7A02G330600.1"/>
    <property type="gene ID" value="TraesCS7A02G330600"/>
</dbReference>
<evidence type="ECO:0000313" key="1">
    <source>
        <dbReference type="EnsemblPlants" id="TraesCS5A02G017500.1"/>
    </source>
</evidence>
<name>A0A341Y8N7_WHEAT</name>
<dbReference type="Gramene" id="TraesCLE_scaffold_639412_01G000100.1">
    <property type="protein sequence ID" value="TraesCLE_scaffold_639412_01G000100.1"/>
    <property type="gene ID" value="TraesCLE_scaffold_639412_01G000100"/>
</dbReference>
<dbReference type="Gramene" id="TraesSTA7A03G03940840.1">
    <property type="protein sequence ID" value="TraesSTA7A03G03940840.1"/>
    <property type="gene ID" value="TraesSTA7A03G03940840"/>
</dbReference>
<dbReference type="Gramene" id="TraesCS7A03G0814200.1">
    <property type="protein sequence ID" value="TraesCS7A03G0814200.1.CDS"/>
    <property type="gene ID" value="TraesCS7A03G0814200"/>
</dbReference>
<dbReference type="Gramene" id="TraesLAC5A03G02523660.1">
    <property type="protein sequence ID" value="TraesLAC5A03G02523660.1"/>
    <property type="gene ID" value="TraesLAC5A03G02523660"/>
</dbReference>
<dbReference type="Gramene" id="TraesCS7A02G330600.1">
    <property type="protein sequence ID" value="TraesCS7A02G330600.1"/>
    <property type="gene ID" value="TraesCS7A02G330600"/>
</dbReference>
<dbReference type="Gramene" id="TraesRN7A0100796300.1">
    <property type="protein sequence ID" value="TraesRN7A0100796300.1"/>
    <property type="gene ID" value="TraesRN7A0100796300"/>
</dbReference>
<reference evidence="1" key="2">
    <citation type="submission" date="2018-10" db="UniProtKB">
        <authorList>
            <consortium name="EnsemblPlants"/>
        </authorList>
    </citation>
    <scope>IDENTIFICATION</scope>
</reference>
<evidence type="ECO:0000313" key="2">
    <source>
        <dbReference type="Proteomes" id="UP000019116"/>
    </source>
</evidence>
<dbReference type="Gramene" id="TraesMAC7A03G03944930.1">
    <property type="protein sequence ID" value="TraesMAC7A03G03944930.1"/>
    <property type="gene ID" value="TraesMAC7A03G03944930"/>
</dbReference>
<protein>
    <submittedName>
        <fullName evidence="1">Uncharacterized protein</fullName>
    </submittedName>
</protein>
<sequence length="85" mass="9715">MPGAGGHWKSEMPTSLKTILAWEFRGRTEGRLGCSYPLLLAFTRTTYYTVKARSCTGIGFITPQMWVIGHDKIWDNKYYGYKMAT</sequence>
<dbReference type="Gramene" id="TraesCS5A03G0042900.1">
    <property type="protein sequence ID" value="TraesCS5A03G0042900.1.CDS"/>
    <property type="gene ID" value="TraesCS5A03G0042900"/>
</dbReference>
<dbReference type="EnsemblPlants" id="TraesCS5A02G017500.1">
    <property type="protein sequence ID" value="TraesCS5A02G017500.1"/>
    <property type="gene ID" value="TraesCS5A02G017500"/>
</dbReference>
<dbReference type="Gramene" id="TraesROB_scaffold_621797_01G000100.1">
    <property type="protein sequence ID" value="TraesROB_scaffold_621797_01G000100.1"/>
    <property type="gene ID" value="TraesROB_scaffold_621797_01G000100"/>
</dbReference>
<keyword evidence="2" id="KW-1185">Reference proteome</keyword>
<reference evidence="1" key="1">
    <citation type="submission" date="2018-08" db="EMBL/GenBank/DDBJ databases">
        <authorList>
            <person name="Rossello M."/>
        </authorList>
    </citation>
    <scope>NUCLEOTIDE SEQUENCE [LARGE SCALE GENOMIC DNA]</scope>
    <source>
        <strain evidence="1">cv. Chinese Spring</strain>
    </source>
</reference>
<dbReference type="AlphaFoldDB" id="A0A341Y8N7"/>
<dbReference type="Gramene" id="TraesJAG5A03G02570850.1">
    <property type="protein sequence ID" value="TraesJAG5A03G02570850.1"/>
    <property type="gene ID" value="TraesJAG5A03G02570850"/>
</dbReference>
<organism evidence="1">
    <name type="scientific">Triticum aestivum</name>
    <name type="common">Wheat</name>
    <dbReference type="NCBI Taxonomy" id="4565"/>
    <lineage>
        <taxon>Eukaryota</taxon>
        <taxon>Viridiplantae</taxon>
        <taxon>Streptophyta</taxon>
        <taxon>Embryophyta</taxon>
        <taxon>Tracheophyta</taxon>
        <taxon>Spermatophyta</taxon>
        <taxon>Magnoliopsida</taxon>
        <taxon>Liliopsida</taxon>
        <taxon>Poales</taxon>
        <taxon>Poaceae</taxon>
        <taxon>BOP clade</taxon>
        <taxon>Pooideae</taxon>
        <taxon>Triticodae</taxon>
        <taxon>Triticeae</taxon>
        <taxon>Triticinae</taxon>
        <taxon>Triticum</taxon>
    </lineage>
</organism>
<proteinExistence type="predicted"/>
<dbReference type="Gramene" id="TraesCS5A02G017500.1">
    <property type="protein sequence ID" value="TraesCS5A02G017500.1"/>
    <property type="gene ID" value="TraesCS5A02G017500"/>
</dbReference>
<dbReference type="Proteomes" id="UP000019116">
    <property type="component" value="Chromosome 7A"/>
</dbReference>
<dbReference type="Gramene" id="TraesSYM7A03G03898820.1">
    <property type="protein sequence ID" value="TraesSYM7A03G03898820.1"/>
    <property type="gene ID" value="TraesSYM7A03G03898820"/>
</dbReference>
<dbReference type="Proteomes" id="UP000019116">
    <property type="component" value="Chromosome 5A"/>
</dbReference>
<dbReference type="Gramene" id="TraesLAC7A03G03898890.1">
    <property type="protein sequence ID" value="TraesLAC7A03G03898890.1"/>
    <property type="gene ID" value="TraesLAC7A03G03898890"/>
</dbReference>
<dbReference type="Gramene" id="TraesRN5A0100042300.1">
    <property type="protein sequence ID" value="TraesRN5A0100042300.1"/>
    <property type="gene ID" value="TraesRN5A0100042300"/>
</dbReference>
<accession>A0A341Y8N7</accession>
<dbReference type="Gramene" id="TraesNOR5A03G02588620.1">
    <property type="protein sequence ID" value="TraesNOR5A03G02588620.1"/>
    <property type="gene ID" value="TraesNOR5A03G02588620"/>
</dbReference>